<gene>
    <name evidence="2" type="ORF">MPSYJ_48570</name>
</gene>
<reference evidence="2 3" key="1">
    <citation type="journal article" date="2019" name="Emerg. Microbes Infect.">
        <title>Comprehensive subspecies identification of 175 nontuberculous mycobacteria species based on 7547 genomic profiles.</title>
        <authorList>
            <person name="Matsumoto Y."/>
            <person name="Kinjo T."/>
            <person name="Motooka D."/>
            <person name="Nabeya D."/>
            <person name="Jung N."/>
            <person name="Uechi K."/>
            <person name="Horii T."/>
            <person name="Iida T."/>
            <person name="Fujita J."/>
            <person name="Nakamura S."/>
        </authorList>
    </citation>
    <scope>NUCLEOTIDE SEQUENCE [LARGE SCALE GENOMIC DNA]</scope>
    <source>
        <strain evidence="2 3">JCM 13323</strain>
    </source>
</reference>
<dbReference type="InterPro" id="IPR046858">
    <property type="entry name" value="ChrB_N"/>
</dbReference>
<evidence type="ECO:0000313" key="3">
    <source>
        <dbReference type="Proteomes" id="UP000466514"/>
    </source>
</evidence>
<accession>A0A7I7MH17</accession>
<name>A0A7I7MH17_9MYCO</name>
<keyword evidence="3" id="KW-1185">Reference proteome</keyword>
<sequence length="184" mass="20741">MALDNDPTTRWLVLIVKVPAEPSRHRVAVWRELRRAGALQVGQGVWTVPNVPVFADGVARVIELAERGDGEVMVLDAAGRHESDAARLEALFTSERSEEWAEFLADCAKFDAEIDKEIASAKFTVAELEEEEQSLDRLRRWHRDIMVRDVFVAPSAAEAEQRLKACADRLADYTERVFAALHQM</sequence>
<dbReference type="KEGG" id="mpsc:MPSYJ_48570"/>
<dbReference type="Pfam" id="PF20229">
    <property type="entry name" value="ChrB_N"/>
    <property type="match status" value="1"/>
</dbReference>
<dbReference type="Proteomes" id="UP000466514">
    <property type="component" value="Chromosome"/>
</dbReference>
<dbReference type="RefSeq" id="WP_163725819.1">
    <property type="nucleotide sequence ID" value="NZ_AP022574.1"/>
</dbReference>
<organism evidence="2 3">
    <name type="scientific">Mycolicibacterium psychrotolerans</name>
    <dbReference type="NCBI Taxonomy" id="216929"/>
    <lineage>
        <taxon>Bacteria</taxon>
        <taxon>Bacillati</taxon>
        <taxon>Actinomycetota</taxon>
        <taxon>Actinomycetes</taxon>
        <taxon>Mycobacteriales</taxon>
        <taxon>Mycobacteriaceae</taxon>
        <taxon>Mycolicibacterium</taxon>
    </lineage>
</organism>
<protein>
    <recommendedName>
        <fullName evidence="1">ChrB N-terminal domain-containing protein</fullName>
    </recommendedName>
</protein>
<feature type="domain" description="ChrB N-terminal" evidence="1">
    <location>
        <begin position="26"/>
        <end position="184"/>
    </location>
</feature>
<proteinExistence type="predicted"/>
<evidence type="ECO:0000313" key="2">
    <source>
        <dbReference type="EMBL" id="BBX71396.1"/>
    </source>
</evidence>
<dbReference type="AlphaFoldDB" id="A0A7I7MH17"/>
<evidence type="ECO:0000259" key="1">
    <source>
        <dbReference type="Pfam" id="PF20229"/>
    </source>
</evidence>
<dbReference type="EMBL" id="AP022574">
    <property type="protein sequence ID" value="BBX71396.1"/>
    <property type="molecule type" value="Genomic_DNA"/>
</dbReference>